<evidence type="ECO:0000256" key="3">
    <source>
        <dbReference type="ARBA" id="ARBA00023002"/>
    </source>
</evidence>
<dbReference type="InterPro" id="IPR036291">
    <property type="entry name" value="NAD(P)-bd_dom_sf"/>
</dbReference>
<dbReference type="OrthoDB" id="191139at2759"/>
<keyword evidence="2" id="KW-0521">NADP</keyword>
<evidence type="ECO:0000256" key="2">
    <source>
        <dbReference type="ARBA" id="ARBA00022857"/>
    </source>
</evidence>
<reference evidence="5" key="1">
    <citation type="submission" date="2014-12" db="EMBL/GenBank/DDBJ databases">
        <title>Genome Sequence of Valsa Canker Pathogens Uncovers a Specific Adaption of Colonization on Woody Bark.</title>
        <authorList>
            <person name="Yin Z."/>
            <person name="Liu H."/>
            <person name="Gao X."/>
            <person name="Li Z."/>
            <person name="Song N."/>
            <person name="Ke X."/>
            <person name="Dai Q."/>
            <person name="Wu Y."/>
            <person name="Sun Y."/>
            <person name="Xu J.-R."/>
            <person name="Kang Z.K."/>
            <person name="Wang L."/>
            <person name="Huang L."/>
        </authorList>
    </citation>
    <scope>NUCLEOTIDE SEQUENCE [LARGE SCALE GENOMIC DNA]</scope>
    <source>
        <strain evidence="5">SXYL134</strain>
    </source>
</reference>
<dbReference type="InterPro" id="IPR002347">
    <property type="entry name" value="SDR_fam"/>
</dbReference>
<evidence type="ECO:0000313" key="5">
    <source>
        <dbReference type="Proteomes" id="UP000078576"/>
    </source>
</evidence>
<keyword evidence="3" id="KW-0560">Oxidoreductase</keyword>
<evidence type="ECO:0008006" key="6">
    <source>
        <dbReference type="Google" id="ProtNLM"/>
    </source>
</evidence>
<dbReference type="Gene3D" id="3.40.50.720">
    <property type="entry name" value="NAD(P)-binding Rossmann-like Domain"/>
    <property type="match status" value="1"/>
</dbReference>
<accession>A0A194URY5</accession>
<dbReference type="EMBL" id="KN714673">
    <property type="protein sequence ID" value="KUI54386.1"/>
    <property type="molecule type" value="Genomic_DNA"/>
</dbReference>
<sequence length="312" mass="33786">MWPFTGGVSFTGSDIPSLEGKVVLITGGNSGLGKQSVLECARHGAKEIWLASRSPEKSDQAIQDIKKEVPDANIKPLRLDLTSLESVRNAARTFAQSSDRLDILMLNAGCMATPAELTQDGYEFQFGTNHMGHALLTKLLTPVLEKTAAQPGSDVRVVVLTSAGAAMAPTGGIQFEALKTSAEQMTTWTRYGQSKLANALFARQLAKEHPSWTTAAVHPGVVNTNLGHYVDKMNWLASKLLAVSSLVFTTVETGARNQLWAATAPRGDVKSGEMYFPVGDLSGGFRGPYYNDDALAKKLWDWTEEELKEQTL</sequence>
<dbReference type="PANTHER" id="PTHR24320:SF282">
    <property type="entry name" value="WW DOMAIN-CONTAINING OXIDOREDUCTASE"/>
    <property type="match status" value="1"/>
</dbReference>
<evidence type="ECO:0000256" key="1">
    <source>
        <dbReference type="ARBA" id="ARBA00006484"/>
    </source>
</evidence>
<protein>
    <recommendedName>
        <fullName evidence="6">Oxidoreductase</fullName>
    </recommendedName>
</protein>
<dbReference type="PRINTS" id="PR00081">
    <property type="entry name" value="GDHRDH"/>
</dbReference>
<gene>
    <name evidence="4" type="ORF">VP1G_01790</name>
</gene>
<organism evidence="4 5">
    <name type="scientific">Cytospora mali</name>
    <name type="common">Apple Valsa canker fungus</name>
    <name type="synonym">Valsa mali</name>
    <dbReference type="NCBI Taxonomy" id="578113"/>
    <lineage>
        <taxon>Eukaryota</taxon>
        <taxon>Fungi</taxon>
        <taxon>Dikarya</taxon>
        <taxon>Ascomycota</taxon>
        <taxon>Pezizomycotina</taxon>
        <taxon>Sordariomycetes</taxon>
        <taxon>Sordariomycetidae</taxon>
        <taxon>Diaporthales</taxon>
        <taxon>Cytosporaceae</taxon>
        <taxon>Cytospora</taxon>
    </lineage>
</organism>
<dbReference type="STRING" id="694573.A0A194URY5"/>
<dbReference type="AlphaFoldDB" id="A0A194URY5"/>
<dbReference type="Pfam" id="PF00106">
    <property type="entry name" value="adh_short"/>
    <property type="match status" value="1"/>
</dbReference>
<dbReference type="Proteomes" id="UP000078576">
    <property type="component" value="Unassembled WGS sequence"/>
</dbReference>
<proteinExistence type="inferred from homology"/>
<dbReference type="SUPFAM" id="SSF51735">
    <property type="entry name" value="NAD(P)-binding Rossmann-fold domains"/>
    <property type="match status" value="1"/>
</dbReference>
<keyword evidence="5" id="KW-1185">Reference proteome</keyword>
<dbReference type="GO" id="GO:0016491">
    <property type="term" value="F:oxidoreductase activity"/>
    <property type="evidence" value="ECO:0007669"/>
    <property type="project" value="UniProtKB-KW"/>
</dbReference>
<comment type="similarity">
    <text evidence="1">Belongs to the short-chain dehydrogenases/reductases (SDR) family.</text>
</comment>
<evidence type="ECO:0000313" key="4">
    <source>
        <dbReference type="EMBL" id="KUI54386.1"/>
    </source>
</evidence>
<name>A0A194URY5_CYTMA</name>
<dbReference type="PANTHER" id="PTHR24320">
    <property type="entry name" value="RETINOL DEHYDROGENASE"/>
    <property type="match status" value="1"/>
</dbReference>